<dbReference type="InterPro" id="IPR036390">
    <property type="entry name" value="WH_DNA-bd_sf"/>
</dbReference>
<organism evidence="6 7">
    <name type="scientific">Variovorax boronicumulans</name>
    <dbReference type="NCBI Taxonomy" id="436515"/>
    <lineage>
        <taxon>Bacteria</taxon>
        <taxon>Pseudomonadati</taxon>
        <taxon>Pseudomonadota</taxon>
        <taxon>Betaproteobacteria</taxon>
        <taxon>Burkholderiales</taxon>
        <taxon>Comamonadaceae</taxon>
        <taxon>Variovorax</taxon>
    </lineage>
</organism>
<dbReference type="KEGG" id="vbo:CKY39_00830"/>
<dbReference type="Gene3D" id="3.40.190.290">
    <property type="match status" value="1"/>
</dbReference>
<feature type="domain" description="HTH lysR-type" evidence="5">
    <location>
        <begin position="1"/>
        <end position="58"/>
    </location>
</feature>
<dbReference type="InterPro" id="IPR036388">
    <property type="entry name" value="WH-like_DNA-bd_sf"/>
</dbReference>
<reference evidence="6 7" key="1">
    <citation type="submission" date="2017-09" db="EMBL/GenBank/DDBJ databases">
        <title>The diverse metabolic capabilities of V. boronicumulans make it an excellent choice for continued studies on novel biodegradation.</title>
        <authorList>
            <person name="Sun S."/>
        </authorList>
    </citation>
    <scope>NUCLEOTIDE SEQUENCE [LARGE SCALE GENOMIC DNA]</scope>
    <source>
        <strain evidence="6 7">J1</strain>
    </source>
</reference>
<dbReference type="AlphaFoldDB" id="A0A250DCQ5"/>
<dbReference type="FunFam" id="1.10.10.10:FF:000001">
    <property type="entry name" value="LysR family transcriptional regulator"/>
    <property type="match status" value="1"/>
</dbReference>
<dbReference type="PRINTS" id="PR00039">
    <property type="entry name" value="HTHLYSR"/>
</dbReference>
<dbReference type="Proteomes" id="UP000217154">
    <property type="component" value="Chromosome"/>
</dbReference>
<dbReference type="InterPro" id="IPR000847">
    <property type="entry name" value="LysR_HTH_N"/>
</dbReference>
<evidence type="ECO:0000256" key="2">
    <source>
        <dbReference type="ARBA" id="ARBA00023015"/>
    </source>
</evidence>
<dbReference type="RefSeq" id="WP_095743121.1">
    <property type="nucleotide sequence ID" value="NZ_CP023284.1"/>
</dbReference>
<evidence type="ECO:0000256" key="3">
    <source>
        <dbReference type="ARBA" id="ARBA00023125"/>
    </source>
</evidence>
<name>A0A250DCQ5_9BURK</name>
<dbReference type="GO" id="GO:0005829">
    <property type="term" value="C:cytosol"/>
    <property type="evidence" value="ECO:0007669"/>
    <property type="project" value="TreeGrafter"/>
</dbReference>
<evidence type="ECO:0000256" key="1">
    <source>
        <dbReference type="ARBA" id="ARBA00009437"/>
    </source>
</evidence>
<keyword evidence="3" id="KW-0238">DNA-binding</keyword>
<dbReference type="SUPFAM" id="SSF53850">
    <property type="entry name" value="Periplasmic binding protein-like II"/>
    <property type="match status" value="1"/>
</dbReference>
<gene>
    <name evidence="6" type="ORF">CKY39_00830</name>
</gene>
<dbReference type="EMBL" id="CP023284">
    <property type="protein sequence ID" value="ATA51931.1"/>
    <property type="molecule type" value="Genomic_DNA"/>
</dbReference>
<dbReference type="InterPro" id="IPR050950">
    <property type="entry name" value="HTH-type_LysR_regulators"/>
</dbReference>
<dbReference type="GO" id="GO:0003700">
    <property type="term" value="F:DNA-binding transcription factor activity"/>
    <property type="evidence" value="ECO:0007669"/>
    <property type="project" value="InterPro"/>
</dbReference>
<dbReference type="InterPro" id="IPR005119">
    <property type="entry name" value="LysR_subst-bd"/>
</dbReference>
<dbReference type="Gene3D" id="1.10.10.10">
    <property type="entry name" value="Winged helix-like DNA-binding domain superfamily/Winged helix DNA-binding domain"/>
    <property type="match status" value="1"/>
</dbReference>
<sequence>MQLRHLQHLIALAEQGSFGRAAQAVHLSQPALSRSIDALEQALKARLIDRAYGTVRFTQAGELVLARARELVADARQIQREVQQLEGLTLGSLNVGLGPFAAGLLGRAALSLMTQRHPQLLMRMEVADTPTLSERLHRRQIDLFIADTRDLKKQPGLKLARLPNVPVSFFVRPRHPLLRQPAPVTLEQLMDYPVAGPNLPAEVAAHFDRQIRRTDRGVFNVTCDDADTLRHLALTAHAVILAPHAPGLAPETAALAPLPVAGLSRMRTHYSLVTLAGRTPSAAATVYTRLVTELLGPAKQPGRA</sequence>
<protein>
    <submittedName>
        <fullName evidence="6">LysR family transcriptional regulator</fullName>
    </submittedName>
</protein>
<dbReference type="GO" id="GO:0003677">
    <property type="term" value="F:DNA binding"/>
    <property type="evidence" value="ECO:0007669"/>
    <property type="project" value="UniProtKB-KW"/>
</dbReference>
<evidence type="ECO:0000313" key="7">
    <source>
        <dbReference type="Proteomes" id="UP000217154"/>
    </source>
</evidence>
<proteinExistence type="inferred from homology"/>
<evidence type="ECO:0000256" key="4">
    <source>
        <dbReference type="ARBA" id="ARBA00023163"/>
    </source>
</evidence>
<dbReference type="PANTHER" id="PTHR30419">
    <property type="entry name" value="HTH-TYPE TRANSCRIPTIONAL REGULATOR YBHD"/>
    <property type="match status" value="1"/>
</dbReference>
<keyword evidence="4" id="KW-0804">Transcription</keyword>
<dbReference type="SUPFAM" id="SSF46785">
    <property type="entry name" value="Winged helix' DNA-binding domain"/>
    <property type="match status" value="1"/>
</dbReference>
<accession>A0A250DCQ5</accession>
<keyword evidence="2" id="KW-0805">Transcription regulation</keyword>
<dbReference type="PROSITE" id="PS50931">
    <property type="entry name" value="HTH_LYSR"/>
    <property type="match status" value="1"/>
</dbReference>
<dbReference type="Pfam" id="PF00126">
    <property type="entry name" value="HTH_1"/>
    <property type="match status" value="1"/>
</dbReference>
<dbReference type="PANTHER" id="PTHR30419:SF30">
    <property type="entry name" value="LYSR FAMILY TRANSCRIPTIONAL REGULATOR"/>
    <property type="match status" value="1"/>
</dbReference>
<evidence type="ECO:0000313" key="6">
    <source>
        <dbReference type="EMBL" id="ATA51931.1"/>
    </source>
</evidence>
<dbReference type="Pfam" id="PF03466">
    <property type="entry name" value="LysR_substrate"/>
    <property type="match status" value="1"/>
</dbReference>
<evidence type="ECO:0000259" key="5">
    <source>
        <dbReference type="PROSITE" id="PS50931"/>
    </source>
</evidence>
<comment type="similarity">
    <text evidence="1">Belongs to the LysR transcriptional regulatory family.</text>
</comment>